<dbReference type="Proteomes" id="UP000176355">
    <property type="component" value="Unassembled WGS sequence"/>
</dbReference>
<dbReference type="AlphaFoldDB" id="A0A1G2P5V9"/>
<name>A0A1G2P5V9_9BACT</name>
<protein>
    <recommendedName>
        <fullName evidence="3">Nucleotidyl transferase AbiEii toxin, Type IV TA system</fullName>
    </recommendedName>
</protein>
<dbReference type="InterPro" id="IPR014942">
    <property type="entry name" value="AbiEii"/>
</dbReference>
<dbReference type="Pfam" id="PF08843">
    <property type="entry name" value="AbiEii"/>
    <property type="match status" value="1"/>
</dbReference>
<evidence type="ECO:0000313" key="1">
    <source>
        <dbReference type="EMBL" id="OHA43099.1"/>
    </source>
</evidence>
<evidence type="ECO:0000313" key="2">
    <source>
        <dbReference type="Proteomes" id="UP000176355"/>
    </source>
</evidence>
<proteinExistence type="predicted"/>
<dbReference type="STRING" id="1802333.A3G03_02290"/>
<dbReference type="Gene3D" id="3.10.450.620">
    <property type="entry name" value="JHP933, nucleotidyltransferase-like core domain"/>
    <property type="match status" value="1"/>
</dbReference>
<evidence type="ECO:0008006" key="3">
    <source>
        <dbReference type="Google" id="ProtNLM"/>
    </source>
</evidence>
<organism evidence="1 2">
    <name type="scientific">Candidatus Taylorbacteria bacterium RIFCSPLOWO2_12_FULL_44_15c</name>
    <dbReference type="NCBI Taxonomy" id="1802333"/>
    <lineage>
        <taxon>Bacteria</taxon>
        <taxon>Candidatus Tayloriibacteriota</taxon>
    </lineage>
</organism>
<gene>
    <name evidence="1" type="ORF">A3G03_02290</name>
</gene>
<sequence length="219" mass="25391">MSVLTANQKNILSLLANEAAIANNFYLTGGTALAEFYLGHRLSDDLDFFSEKEVDAGAVSAVLKKIKLKVKIKSFRYEQSFNRNLFFLEIGNEIIKTEFTYFPFTIIEAGEKLEQLCIDSLIDIAVNKLFTIYQKPRSRDFIDLYCILEKQKEWTIANLIDKARAKFDYHIDPLQLASQFVKAETLKDYPTMLKKLKQEIWQKFFMKEATKLSAEQLEQ</sequence>
<accession>A0A1G2P5V9</accession>
<comment type="caution">
    <text evidence="1">The sequence shown here is derived from an EMBL/GenBank/DDBJ whole genome shotgun (WGS) entry which is preliminary data.</text>
</comment>
<reference evidence="1 2" key="1">
    <citation type="journal article" date="2016" name="Nat. Commun.">
        <title>Thousands of microbial genomes shed light on interconnected biogeochemical processes in an aquifer system.</title>
        <authorList>
            <person name="Anantharaman K."/>
            <person name="Brown C.T."/>
            <person name="Hug L.A."/>
            <person name="Sharon I."/>
            <person name="Castelle C.J."/>
            <person name="Probst A.J."/>
            <person name="Thomas B.C."/>
            <person name="Singh A."/>
            <person name="Wilkins M.J."/>
            <person name="Karaoz U."/>
            <person name="Brodie E.L."/>
            <person name="Williams K.H."/>
            <person name="Hubbard S.S."/>
            <person name="Banfield J.F."/>
        </authorList>
    </citation>
    <scope>NUCLEOTIDE SEQUENCE [LARGE SCALE GENOMIC DNA]</scope>
</reference>
<dbReference type="EMBL" id="MHSL01000032">
    <property type="protein sequence ID" value="OHA43099.1"/>
    <property type="molecule type" value="Genomic_DNA"/>
</dbReference>